<evidence type="ECO:0000256" key="1">
    <source>
        <dbReference type="SAM" id="Coils"/>
    </source>
</evidence>
<dbReference type="AlphaFoldDB" id="A0A2K9BJH7"/>
<keyword evidence="3" id="KW-1185">Reference proteome</keyword>
<reference evidence="2 3" key="1">
    <citation type="submission" date="2017-12" db="EMBL/GenBank/DDBJ databases">
        <title>Mesoplasma syrphidae YJS, Complete Genome.</title>
        <authorList>
            <person name="Knight T.F."/>
            <person name="Citino T."/>
            <person name="Rubinstein R."/>
            <person name="Neuschaefer Z."/>
        </authorList>
    </citation>
    <scope>NUCLEOTIDE SEQUENCE [LARGE SCALE GENOMIC DNA]</scope>
    <source>
        <strain evidence="2 3">YJS</strain>
    </source>
</reference>
<sequence length="477" mass="55692">MITKLKENFYIEKNDNFFCIKDFKNNIVKICSNYLDAIIELESIYNKSITNNDYNLEEKKQNYLKDNNTISDKKFDKIADLINLKISNLEHILKTEIAHSNLKTKKPGDLNTENNKIINYVSSEDEKSSKYIESLRKLQNSLRESKYFTDNEDDSLFKKLSEDDSYTLENVKKKIVDQLEWEIDDVKKQCKELTLENSICDSKINDLHNNLESVILNLNKIKENCLEKVSRDELFDREQKIIDSFQIALNKEMKSFDSDISIIEQTIQSLKESNNQLVQKDVFFSCQEKLKEEINDLVDRNNQESVELLNMLRTEIFKNKKATDELTESVNSLISYSDLEKLKDEIFNKIQNLEATAKRTDFKSEIEDMKNVVAQISEEIKSNNSATTDFVSLDKVNNIKLEMFKAFQDELKLTKSNYEKKLMENNKKYKKDFDSLKLEFVESLDLLLALNGKVNDLATEEKLKEIKQGVKVNLGSQ</sequence>
<dbReference type="OrthoDB" id="9995178at2"/>
<feature type="coiled-coil region" evidence="1">
    <location>
        <begin position="260"/>
        <end position="307"/>
    </location>
</feature>
<keyword evidence="1" id="KW-0175">Coiled coil</keyword>
<evidence type="ECO:0000313" key="2">
    <source>
        <dbReference type="EMBL" id="AUF83461.1"/>
    </source>
</evidence>
<dbReference type="EMBL" id="CP025257">
    <property type="protein sequence ID" value="AUF83461.1"/>
    <property type="molecule type" value="Genomic_DNA"/>
</dbReference>
<organism evidence="2 3">
    <name type="scientific">Mesoplasma syrphidae</name>
    <dbReference type="NCBI Taxonomy" id="225999"/>
    <lineage>
        <taxon>Bacteria</taxon>
        <taxon>Bacillati</taxon>
        <taxon>Mycoplasmatota</taxon>
        <taxon>Mollicutes</taxon>
        <taxon>Entomoplasmatales</taxon>
        <taxon>Entomoplasmataceae</taxon>
        <taxon>Mesoplasma</taxon>
    </lineage>
</organism>
<evidence type="ECO:0000313" key="3">
    <source>
        <dbReference type="Proteomes" id="UP000233419"/>
    </source>
</evidence>
<gene>
    <name evidence="2" type="ORF">CXP39_01430</name>
</gene>
<dbReference type="RefSeq" id="WP_027048183.1">
    <property type="nucleotide sequence ID" value="NZ_CP025257.1"/>
</dbReference>
<name>A0A2K9BJH7_9MOLU</name>
<protein>
    <submittedName>
        <fullName evidence="2">Uncharacterized protein</fullName>
    </submittedName>
</protein>
<dbReference type="Proteomes" id="UP000233419">
    <property type="component" value="Chromosome"/>
</dbReference>
<proteinExistence type="predicted"/>
<dbReference type="KEGG" id="msyr:CXP39_01430"/>
<accession>A0A2K9BJH7</accession>
<feature type="coiled-coil region" evidence="1">
    <location>
        <begin position="336"/>
        <end position="379"/>
    </location>
</feature>
<feature type="coiled-coil region" evidence="1">
    <location>
        <begin position="176"/>
        <end position="224"/>
    </location>
</feature>